<dbReference type="AlphaFoldDB" id="A0A916YNJ9"/>
<feature type="region of interest" description="Disordered" evidence="1">
    <location>
        <begin position="234"/>
        <end position="258"/>
    </location>
</feature>
<sequence length="258" mass="29257">MMFDKYPQFSTMNVEEIANQMNQPTPPSLGQSVFDQPEPVNHIQNGFDFPKPKPEVKIDDFLPEAKVYVGLLDNGLKWGLPVILKKVYNIPTEEECEHQYNLHQVNYEQFKADYEAFVSLSEEQQDEVQKVFFSKAKGAYEEADRVWQMYPLIKKSVEQKGLDEGETKLLEKALATWLYQNRDKVQNPMITIAVVVASSVGSRFANLELSGAKQFRPLVVDELTIKQQVTNAYEATQKTTVEPNPDGGGLLDESSTEG</sequence>
<organism evidence="2 3">
    <name type="scientific">Emticicia aquatilis</name>
    <dbReference type="NCBI Taxonomy" id="1537369"/>
    <lineage>
        <taxon>Bacteria</taxon>
        <taxon>Pseudomonadati</taxon>
        <taxon>Bacteroidota</taxon>
        <taxon>Cytophagia</taxon>
        <taxon>Cytophagales</taxon>
        <taxon>Leadbetterellaceae</taxon>
        <taxon>Emticicia</taxon>
    </lineage>
</organism>
<reference evidence="2" key="2">
    <citation type="submission" date="2020-09" db="EMBL/GenBank/DDBJ databases">
        <authorList>
            <person name="Sun Q."/>
            <person name="Zhou Y."/>
        </authorList>
    </citation>
    <scope>NUCLEOTIDE SEQUENCE</scope>
    <source>
        <strain evidence="2">CGMCC 1.15958</strain>
    </source>
</reference>
<gene>
    <name evidence="2" type="ORF">GCM10011514_16670</name>
</gene>
<evidence type="ECO:0000313" key="3">
    <source>
        <dbReference type="Proteomes" id="UP000609064"/>
    </source>
</evidence>
<accession>A0A916YNJ9</accession>
<dbReference type="EMBL" id="BMKK01000003">
    <property type="protein sequence ID" value="GGD53221.1"/>
    <property type="molecule type" value="Genomic_DNA"/>
</dbReference>
<dbReference type="RefSeq" id="WP_188765603.1">
    <property type="nucleotide sequence ID" value="NZ_BMKK01000003.1"/>
</dbReference>
<proteinExistence type="predicted"/>
<evidence type="ECO:0000313" key="2">
    <source>
        <dbReference type="EMBL" id="GGD53221.1"/>
    </source>
</evidence>
<dbReference type="Proteomes" id="UP000609064">
    <property type="component" value="Unassembled WGS sequence"/>
</dbReference>
<keyword evidence="3" id="KW-1185">Reference proteome</keyword>
<name>A0A916YNJ9_9BACT</name>
<reference evidence="2" key="1">
    <citation type="journal article" date="2014" name="Int. J. Syst. Evol. Microbiol.">
        <title>Complete genome sequence of Corynebacterium casei LMG S-19264T (=DSM 44701T), isolated from a smear-ripened cheese.</title>
        <authorList>
            <consortium name="US DOE Joint Genome Institute (JGI-PGF)"/>
            <person name="Walter F."/>
            <person name="Albersmeier A."/>
            <person name="Kalinowski J."/>
            <person name="Ruckert C."/>
        </authorList>
    </citation>
    <scope>NUCLEOTIDE SEQUENCE</scope>
    <source>
        <strain evidence="2">CGMCC 1.15958</strain>
    </source>
</reference>
<protein>
    <submittedName>
        <fullName evidence="2">Uncharacterized protein</fullName>
    </submittedName>
</protein>
<comment type="caution">
    <text evidence="2">The sequence shown here is derived from an EMBL/GenBank/DDBJ whole genome shotgun (WGS) entry which is preliminary data.</text>
</comment>
<evidence type="ECO:0000256" key="1">
    <source>
        <dbReference type="SAM" id="MobiDB-lite"/>
    </source>
</evidence>